<gene>
    <name evidence="2" type="ORF">AVEN_37609_1</name>
</gene>
<feature type="transmembrane region" description="Helical" evidence="1">
    <location>
        <begin position="50"/>
        <end position="78"/>
    </location>
</feature>
<reference evidence="2 3" key="1">
    <citation type="journal article" date="2019" name="Sci. Rep.">
        <title>Orb-weaving spider Araneus ventricosus genome elucidates the spidroin gene catalogue.</title>
        <authorList>
            <person name="Kono N."/>
            <person name="Nakamura H."/>
            <person name="Ohtoshi R."/>
            <person name="Moran D.A.P."/>
            <person name="Shinohara A."/>
            <person name="Yoshida Y."/>
            <person name="Fujiwara M."/>
            <person name="Mori M."/>
            <person name="Tomita M."/>
            <person name="Arakawa K."/>
        </authorList>
    </citation>
    <scope>NUCLEOTIDE SEQUENCE [LARGE SCALE GENOMIC DNA]</scope>
</reference>
<keyword evidence="1" id="KW-0472">Membrane</keyword>
<dbReference type="AlphaFoldDB" id="A0A4Y2PB79"/>
<evidence type="ECO:0000313" key="2">
    <source>
        <dbReference type="EMBL" id="GBN48471.1"/>
    </source>
</evidence>
<protein>
    <submittedName>
        <fullName evidence="2">Uncharacterized protein</fullName>
    </submittedName>
</protein>
<keyword evidence="1" id="KW-1133">Transmembrane helix</keyword>
<sequence>MNCGMTQRVVVIVIVFVVARIIVVVCRGGLFLTAGSLLSGWTVSDEMVHGLAIVASLGLWSHAAFCGNVVGEFTAVIAPGGKTRK</sequence>
<proteinExistence type="predicted"/>
<dbReference type="EMBL" id="BGPR01132171">
    <property type="protein sequence ID" value="GBN48471.1"/>
    <property type="molecule type" value="Genomic_DNA"/>
</dbReference>
<name>A0A4Y2PB79_ARAVE</name>
<evidence type="ECO:0000313" key="3">
    <source>
        <dbReference type="Proteomes" id="UP000499080"/>
    </source>
</evidence>
<accession>A0A4Y2PB79</accession>
<organism evidence="2 3">
    <name type="scientific">Araneus ventricosus</name>
    <name type="common">Orbweaver spider</name>
    <name type="synonym">Epeira ventricosa</name>
    <dbReference type="NCBI Taxonomy" id="182803"/>
    <lineage>
        <taxon>Eukaryota</taxon>
        <taxon>Metazoa</taxon>
        <taxon>Ecdysozoa</taxon>
        <taxon>Arthropoda</taxon>
        <taxon>Chelicerata</taxon>
        <taxon>Arachnida</taxon>
        <taxon>Araneae</taxon>
        <taxon>Araneomorphae</taxon>
        <taxon>Entelegynae</taxon>
        <taxon>Araneoidea</taxon>
        <taxon>Araneidae</taxon>
        <taxon>Araneus</taxon>
    </lineage>
</organism>
<feature type="transmembrane region" description="Helical" evidence="1">
    <location>
        <begin position="9"/>
        <end position="30"/>
    </location>
</feature>
<dbReference type="Proteomes" id="UP000499080">
    <property type="component" value="Unassembled WGS sequence"/>
</dbReference>
<comment type="caution">
    <text evidence="2">The sequence shown here is derived from an EMBL/GenBank/DDBJ whole genome shotgun (WGS) entry which is preliminary data.</text>
</comment>
<evidence type="ECO:0000256" key="1">
    <source>
        <dbReference type="SAM" id="Phobius"/>
    </source>
</evidence>
<keyword evidence="1" id="KW-0812">Transmembrane</keyword>
<keyword evidence="3" id="KW-1185">Reference proteome</keyword>